<evidence type="ECO:0000259" key="2">
    <source>
        <dbReference type="Pfam" id="PF12961"/>
    </source>
</evidence>
<keyword evidence="4" id="KW-1185">Reference proteome</keyword>
<organism evidence="3 4">
    <name type="scientific">Paracoccus cavernae</name>
    <dbReference type="NCBI Taxonomy" id="1571207"/>
    <lineage>
        <taxon>Bacteria</taxon>
        <taxon>Pseudomonadati</taxon>
        <taxon>Pseudomonadota</taxon>
        <taxon>Alphaproteobacteria</taxon>
        <taxon>Rhodobacterales</taxon>
        <taxon>Paracoccaceae</taxon>
        <taxon>Paracoccus</taxon>
    </lineage>
</organism>
<evidence type="ECO:0000313" key="3">
    <source>
        <dbReference type="EMBL" id="MDN3712168.1"/>
    </source>
</evidence>
<dbReference type="Proteomes" id="UP001243846">
    <property type="component" value="Unassembled WGS sequence"/>
</dbReference>
<name>A0ABT8D5W1_9RHOB</name>
<dbReference type="Gene3D" id="2.30.130.30">
    <property type="entry name" value="Hypothetical protein"/>
    <property type="match status" value="1"/>
</dbReference>
<protein>
    <submittedName>
        <fullName evidence="3">DUF3850 domain-containing protein</fullName>
    </submittedName>
</protein>
<evidence type="ECO:0000313" key="4">
    <source>
        <dbReference type="Proteomes" id="UP001243846"/>
    </source>
</evidence>
<reference evidence="4" key="1">
    <citation type="journal article" date="2019" name="Int. J. Syst. Evol. Microbiol.">
        <title>The Global Catalogue of Microorganisms (GCM) 10K type strain sequencing project: providing services to taxonomists for standard genome sequencing and annotation.</title>
        <authorList>
            <consortium name="The Broad Institute Genomics Platform"/>
            <consortium name="The Broad Institute Genome Sequencing Center for Infectious Disease"/>
            <person name="Wu L."/>
            <person name="Ma J."/>
        </authorList>
    </citation>
    <scope>NUCLEOTIDE SEQUENCE [LARGE SCALE GENOMIC DNA]</scope>
    <source>
        <strain evidence="4">CECT 8482</strain>
    </source>
</reference>
<dbReference type="RefSeq" id="WP_377787146.1">
    <property type="nucleotide sequence ID" value="NZ_JBHUOC010000001.1"/>
</dbReference>
<accession>A0ABT8D5W1</accession>
<feature type="domain" description="DUF3850" evidence="2">
    <location>
        <begin position="17"/>
        <end position="82"/>
    </location>
</feature>
<comment type="caution">
    <text evidence="3">The sequence shown here is derived from an EMBL/GenBank/DDBJ whole genome shotgun (WGS) entry which is preliminary data.</text>
</comment>
<sequence>MDNRQHVSIDQAAPELHRLKIDAQPMSDLLSGNKTFEIRNDDRGFSVGNHVHLVCADGRETDRTISHIPRGYGLSDGLCVLSYRAISPPLCACRGRGAGKSCKRRPAQQTGRDRG</sequence>
<dbReference type="Pfam" id="PF12961">
    <property type="entry name" value="DUF3850"/>
    <property type="match status" value="1"/>
</dbReference>
<evidence type="ECO:0000256" key="1">
    <source>
        <dbReference type="SAM" id="MobiDB-lite"/>
    </source>
</evidence>
<feature type="region of interest" description="Disordered" evidence="1">
    <location>
        <begin position="95"/>
        <end position="115"/>
    </location>
</feature>
<gene>
    <name evidence="3" type="ORF">QWZ10_10895</name>
</gene>
<dbReference type="EMBL" id="JAUFRC010000001">
    <property type="protein sequence ID" value="MDN3712168.1"/>
    <property type="molecule type" value="Genomic_DNA"/>
</dbReference>
<proteinExistence type="predicted"/>
<dbReference type="InterPro" id="IPR039440">
    <property type="entry name" value="DUF3850"/>
</dbReference>